<dbReference type="Pfam" id="PF05901">
    <property type="entry name" value="Excalibur"/>
    <property type="match status" value="1"/>
</dbReference>
<proteinExistence type="predicted"/>
<dbReference type="EMBL" id="VXLC01000001">
    <property type="protein sequence ID" value="KAA8890168.1"/>
    <property type="molecule type" value="Genomic_DNA"/>
</dbReference>
<dbReference type="SMART" id="SM00894">
    <property type="entry name" value="Excalibur"/>
    <property type="match status" value="1"/>
</dbReference>
<feature type="domain" description="Excalibur calcium-binding" evidence="3">
    <location>
        <begin position="69"/>
        <end position="105"/>
    </location>
</feature>
<reference evidence="4 5" key="1">
    <citation type="submission" date="2019-09" db="EMBL/GenBank/DDBJ databases">
        <authorList>
            <person name="Wang X."/>
        </authorList>
    </citation>
    <scope>NUCLEOTIDE SEQUENCE [LARGE SCALE GENOMIC DNA]</scope>
    <source>
        <strain evidence="4 5">CICC 11023</strain>
    </source>
</reference>
<dbReference type="InterPro" id="IPR008613">
    <property type="entry name" value="Excalibur_Ca-bd_domain"/>
</dbReference>
<keyword evidence="2" id="KW-0732">Signal</keyword>
<dbReference type="OrthoDB" id="4337778at2"/>
<evidence type="ECO:0000256" key="2">
    <source>
        <dbReference type="SAM" id="SignalP"/>
    </source>
</evidence>
<feature type="compositionally biased region" description="Basic and acidic residues" evidence="1">
    <location>
        <begin position="54"/>
        <end position="64"/>
    </location>
</feature>
<feature type="region of interest" description="Disordered" evidence="1">
    <location>
        <begin position="37"/>
        <end position="68"/>
    </location>
</feature>
<evidence type="ECO:0000313" key="4">
    <source>
        <dbReference type="EMBL" id="KAA8890168.1"/>
    </source>
</evidence>
<keyword evidence="5" id="KW-1185">Reference proteome</keyword>
<dbReference type="Proteomes" id="UP000323876">
    <property type="component" value="Unassembled WGS sequence"/>
</dbReference>
<dbReference type="AlphaFoldDB" id="A0A5N0EL90"/>
<evidence type="ECO:0000256" key="1">
    <source>
        <dbReference type="SAM" id="MobiDB-lite"/>
    </source>
</evidence>
<sequence length="106" mass="11133">MDTVSNSVMRRVAPAIGAACLVVGVLALVPPTATADAPAAFISSPNDSWPTPDRSGKGDDDQKKRSTKIYTDCDQVRAEGAGTIYRSDPRFNSFLDQDGDGIACNG</sequence>
<accession>A0A5N0EL90</accession>
<comment type="caution">
    <text evidence="4">The sequence shown here is derived from an EMBL/GenBank/DDBJ whole genome shotgun (WGS) entry which is preliminary data.</text>
</comment>
<feature type="signal peptide" evidence="2">
    <location>
        <begin position="1"/>
        <end position="35"/>
    </location>
</feature>
<evidence type="ECO:0000313" key="5">
    <source>
        <dbReference type="Proteomes" id="UP000323876"/>
    </source>
</evidence>
<feature type="chain" id="PRO_5024434873" evidence="2">
    <location>
        <begin position="36"/>
        <end position="106"/>
    </location>
</feature>
<evidence type="ECO:0000259" key="3">
    <source>
        <dbReference type="SMART" id="SM00894"/>
    </source>
</evidence>
<organism evidence="4 5">
    <name type="scientific">Nocardia colli</name>
    <dbReference type="NCBI Taxonomy" id="2545717"/>
    <lineage>
        <taxon>Bacteria</taxon>
        <taxon>Bacillati</taxon>
        <taxon>Actinomycetota</taxon>
        <taxon>Actinomycetes</taxon>
        <taxon>Mycobacteriales</taxon>
        <taxon>Nocardiaceae</taxon>
        <taxon>Nocardia</taxon>
    </lineage>
</organism>
<protein>
    <submittedName>
        <fullName evidence="4">Excalibur calcium-binding domain-containing protein</fullName>
    </submittedName>
</protein>
<gene>
    <name evidence="4" type="ORF">F3087_02310</name>
</gene>
<name>A0A5N0EL90_9NOCA</name>